<dbReference type="Proteomes" id="UP001221898">
    <property type="component" value="Unassembled WGS sequence"/>
</dbReference>
<name>A0AAD7WNC4_9TELE</name>
<sequence length="76" mass="8041">MDQCASNVQTQVTGNSPPQGLVFTAVSISSVAPELVKQNGRVTHPSMHQLRPTRSASGQRPAAALKLKTKLTVLCT</sequence>
<protein>
    <submittedName>
        <fullName evidence="1">Uncharacterized protein</fullName>
    </submittedName>
</protein>
<reference evidence="1" key="1">
    <citation type="journal article" date="2023" name="Science">
        <title>Genome structures resolve the early diversification of teleost fishes.</title>
        <authorList>
            <person name="Parey E."/>
            <person name="Louis A."/>
            <person name="Montfort J."/>
            <person name="Bouchez O."/>
            <person name="Roques C."/>
            <person name="Iampietro C."/>
            <person name="Lluch J."/>
            <person name="Castinel A."/>
            <person name="Donnadieu C."/>
            <person name="Desvignes T."/>
            <person name="Floi Bucao C."/>
            <person name="Jouanno E."/>
            <person name="Wen M."/>
            <person name="Mejri S."/>
            <person name="Dirks R."/>
            <person name="Jansen H."/>
            <person name="Henkel C."/>
            <person name="Chen W.J."/>
            <person name="Zahm M."/>
            <person name="Cabau C."/>
            <person name="Klopp C."/>
            <person name="Thompson A.W."/>
            <person name="Robinson-Rechavi M."/>
            <person name="Braasch I."/>
            <person name="Lecointre G."/>
            <person name="Bobe J."/>
            <person name="Postlethwait J.H."/>
            <person name="Berthelot C."/>
            <person name="Roest Crollius H."/>
            <person name="Guiguen Y."/>
        </authorList>
    </citation>
    <scope>NUCLEOTIDE SEQUENCE</scope>
    <source>
        <strain evidence="1">NC1722</strain>
    </source>
</reference>
<accession>A0AAD7WNC4</accession>
<organism evidence="1 2">
    <name type="scientific">Aldrovandia affinis</name>
    <dbReference type="NCBI Taxonomy" id="143900"/>
    <lineage>
        <taxon>Eukaryota</taxon>
        <taxon>Metazoa</taxon>
        <taxon>Chordata</taxon>
        <taxon>Craniata</taxon>
        <taxon>Vertebrata</taxon>
        <taxon>Euteleostomi</taxon>
        <taxon>Actinopterygii</taxon>
        <taxon>Neopterygii</taxon>
        <taxon>Teleostei</taxon>
        <taxon>Notacanthiformes</taxon>
        <taxon>Halosauridae</taxon>
        <taxon>Aldrovandia</taxon>
    </lineage>
</organism>
<evidence type="ECO:0000313" key="2">
    <source>
        <dbReference type="Proteomes" id="UP001221898"/>
    </source>
</evidence>
<comment type="caution">
    <text evidence="1">The sequence shown here is derived from an EMBL/GenBank/DDBJ whole genome shotgun (WGS) entry which is preliminary data.</text>
</comment>
<proteinExistence type="predicted"/>
<keyword evidence="2" id="KW-1185">Reference proteome</keyword>
<evidence type="ECO:0000313" key="1">
    <source>
        <dbReference type="EMBL" id="KAJ8403035.1"/>
    </source>
</evidence>
<dbReference type="EMBL" id="JAINUG010000060">
    <property type="protein sequence ID" value="KAJ8403035.1"/>
    <property type="molecule type" value="Genomic_DNA"/>
</dbReference>
<dbReference type="AlphaFoldDB" id="A0AAD7WNC4"/>
<gene>
    <name evidence="1" type="ORF">AAFF_G00359510</name>
</gene>